<organism evidence="2 3">
    <name type="scientific">Asticcacaulis aquaticus</name>
    <dbReference type="NCBI Taxonomy" id="2984212"/>
    <lineage>
        <taxon>Bacteria</taxon>
        <taxon>Pseudomonadati</taxon>
        <taxon>Pseudomonadota</taxon>
        <taxon>Alphaproteobacteria</taxon>
        <taxon>Caulobacterales</taxon>
        <taxon>Caulobacteraceae</taxon>
        <taxon>Asticcacaulis</taxon>
    </lineage>
</organism>
<name>A0ABT5HYW1_9CAUL</name>
<dbReference type="RefSeq" id="WP_272749772.1">
    <property type="nucleotide sequence ID" value="NZ_JAQQKX010000027.1"/>
</dbReference>
<comment type="caution">
    <text evidence="2">The sequence shown here is derived from an EMBL/GenBank/DDBJ whole genome shotgun (WGS) entry which is preliminary data.</text>
</comment>
<reference evidence="2 3" key="1">
    <citation type="submission" date="2023-01" db="EMBL/GenBank/DDBJ databases">
        <title>Novel species of the genus Asticcacaulis isolated from rivers.</title>
        <authorList>
            <person name="Lu H."/>
        </authorList>
    </citation>
    <scope>NUCLEOTIDE SEQUENCE [LARGE SCALE GENOMIC DNA]</scope>
    <source>
        <strain evidence="2 3">BYS171W</strain>
    </source>
</reference>
<proteinExistence type="predicted"/>
<evidence type="ECO:0000313" key="2">
    <source>
        <dbReference type="EMBL" id="MDC7685270.1"/>
    </source>
</evidence>
<keyword evidence="1" id="KW-0472">Membrane</keyword>
<evidence type="ECO:0000313" key="3">
    <source>
        <dbReference type="Proteomes" id="UP001214854"/>
    </source>
</evidence>
<dbReference type="Proteomes" id="UP001214854">
    <property type="component" value="Unassembled WGS sequence"/>
</dbReference>
<feature type="transmembrane region" description="Helical" evidence="1">
    <location>
        <begin position="20"/>
        <end position="44"/>
    </location>
</feature>
<keyword evidence="1" id="KW-1133">Transmembrane helix</keyword>
<protein>
    <submittedName>
        <fullName evidence="2">FixH family protein</fullName>
    </submittedName>
</protein>
<dbReference type="Pfam" id="PF05751">
    <property type="entry name" value="FixH"/>
    <property type="match status" value="1"/>
</dbReference>
<sequence length="163" mass="18076">MTAISSAETQAEIDRRRGRFVPWIIAAFFLSFMLPLIAFTVLAFRHAPSEVTPQAYEKGLAYNSALAAEAAQAGLGWRIAGAYDHGAYHVTVRDDDRPLEDARVEVWFVHPAQKALDRHIVLTAQGDGIFSAPANLPVRAGWTAHVTVEDKGRQVQTRFLFEN</sequence>
<accession>A0ABT5HYW1</accession>
<evidence type="ECO:0000256" key="1">
    <source>
        <dbReference type="SAM" id="Phobius"/>
    </source>
</evidence>
<dbReference type="EMBL" id="JAQQKX010000027">
    <property type="protein sequence ID" value="MDC7685270.1"/>
    <property type="molecule type" value="Genomic_DNA"/>
</dbReference>
<keyword evidence="1" id="KW-0812">Transmembrane</keyword>
<dbReference type="InterPro" id="IPR008620">
    <property type="entry name" value="FixH"/>
</dbReference>
<gene>
    <name evidence="2" type="ORF">PQU92_18455</name>
</gene>
<keyword evidence="3" id="KW-1185">Reference proteome</keyword>